<keyword evidence="3" id="KW-0687">Ribonucleoprotein</keyword>
<dbReference type="PANTHER" id="PTHR11143">
    <property type="entry name" value="60S RIBOSOMAL PROTEIN L26 FAMILY MEMBER"/>
    <property type="match status" value="1"/>
</dbReference>
<dbReference type="GO" id="GO:0015934">
    <property type="term" value="C:large ribosomal subunit"/>
    <property type="evidence" value="ECO:0007669"/>
    <property type="project" value="InterPro"/>
</dbReference>
<feature type="compositionally biased region" description="Basic and acidic residues" evidence="4">
    <location>
        <begin position="118"/>
        <end position="141"/>
    </location>
</feature>
<dbReference type="CDD" id="cd06089">
    <property type="entry name" value="KOW_RPL26"/>
    <property type="match status" value="1"/>
</dbReference>
<dbReference type="InterPro" id="IPR005756">
    <property type="entry name" value="Ribosomal_uL24_euk/arc"/>
</dbReference>
<evidence type="ECO:0000313" key="5">
    <source>
        <dbReference type="EMBL" id="EQD36721.1"/>
    </source>
</evidence>
<reference evidence="5" key="2">
    <citation type="journal article" date="2014" name="ISME J.">
        <title>Microbial stratification in low pH oxic and suboxic macroscopic growths along an acid mine drainage.</title>
        <authorList>
            <person name="Mendez-Garcia C."/>
            <person name="Mesa V."/>
            <person name="Sprenger R.R."/>
            <person name="Richter M."/>
            <person name="Diez M.S."/>
            <person name="Solano J."/>
            <person name="Bargiela R."/>
            <person name="Golyshina O.V."/>
            <person name="Manteca A."/>
            <person name="Ramos J.L."/>
            <person name="Gallego J.R."/>
            <person name="Llorente I."/>
            <person name="Martins Dos Santos V.A."/>
            <person name="Jensen O.N."/>
            <person name="Pelaez A.I."/>
            <person name="Sanchez J."/>
            <person name="Ferrer M."/>
        </authorList>
    </citation>
    <scope>NUCLEOTIDE SEQUENCE</scope>
</reference>
<dbReference type="Pfam" id="PF16906">
    <property type="entry name" value="Ribosomal_L26"/>
    <property type="match status" value="1"/>
</dbReference>
<dbReference type="EMBL" id="AUZZ01008694">
    <property type="protein sequence ID" value="EQD36721.1"/>
    <property type="molecule type" value="Genomic_DNA"/>
</dbReference>
<dbReference type="AlphaFoldDB" id="T0YMP5"/>
<dbReference type="NCBIfam" id="TIGR01080">
    <property type="entry name" value="rplX_A_E"/>
    <property type="match status" value="1"/>
</dbReference>
<comment type="caution">
    <text evidence="5">The sequence shown here is derived from an EMBL/GenBank/DDBJ whole genome shotgun (WGS) entry which is preliminary data.</text>
</comment>
<dbReference type="GO" id="GO:0003723">
    <property type="term" value="F:RNA binding"/>
    <property type="evidence" value="ECO:0007669"/>
    <property type="project" value="InterPro"/>
</dbReference>
<reference evidence="5" key="1">
    <citation type="submission" date="2013-08" db="EMBL/GenBank/DDBJ databases">
        <authorList>
            <person name="Mendez C."/>
            <person name="Richter M."/>
            <person name="Ferrer M."/>
            <person name="Sanchez J."/>
        </authorList>
    </citation>
    <scope>NUCLEOTIDE SEQUENCE</scope>
</reference>
<keyword evidence="2 5" id="KW-0689">Ribosomal protein</keyword>
<evidence type="ECO:0000256" key="4">
    <source>
        <dbReference type="SAM" id="MobiDB-lite"/>
    </source>
</evidence>
<dbReference type="InterPro" id="IPR014722">
    <property type="entry name" value="Rib_uL2_dom2"/>
</dbReference>
<dbReference type="InterPro" id="IPR041988">
    <property type="entry name" value="Ribosomal_uL24_KOW"/>
</dbReference>
<dbReference type="Gene3D" id="2.30.30.30">
    <property type="match status" value="1"/>
</dbReference>
<comment type="similarity">
    <text evidence="1">Belongs to the universal ribosomal protein uL24 family.</text>
</comment>
<evidence type="ECO:0000256" key="3">
    <source>
        <dbReference type="ARBA" id="ARBA00023274"/>
    </source>
</evidence>
<dbReference type="InterPro" id="IPR008991">
    <property type="entry name" value="Translation_prot_SH3-like_sf"/>
</dbReference>
<dbReference type="GO" id="GO:0006412">
    <property type="term" value="P:translation"/>
    <property type="evidence" value="ECO:0007669"/>
    <property type="project" value="InterPro"/>
</dbReference>
<feature type="region of interest" description="Disordered" evidence="4">
    <location>
        <begin position="118"/>
        <end position="158"/>
    </location>
</feature>
<organism evidence="5">
    <name type="scientific">mine drainage metagenome</name>
    <dbReference type="NCBI Taxonomy" id="410659"/>
    <lineage>
        <taxon>unclassified sequences</taxon>
        <taxon>metagenomes</taxon>
        <taxon>ecological metagenomes</taxon>
    </lineage>
</organism>
<accession>T0YMP5</accession>
<evidence type="ECO:0000256" key="1">
    <source>
        <dbReference type="ARBA" id="ARBA00010618"/>
    </source>
</evidence>
<dbReference type="SUPFAM" id="SSF50104">
    <property type="entry name" value="Translation proteins SH3-like domain"/>
    <property type="match status" value="1"/>
</dbReference>
<protein>
    <submittedName>
        <fullName evidence="5">60S ribosomal protein L26</fullName>
    </submittedName>
</protein>
<proteinExistence type="inferred from homology"/>
<sequence>MSLSPHSPRRQRRALYTADSFQRRRRMTVPLSRELRARFHRRSIPLRKGDTVRVMRGSFIGREERVQKVDRRGYTVTLEHVTLKSGEEKLKPLPIRTNHLLLLRLNLADAWRREALQVRDEELTPEERGEAAELPDSDGRPRPPTPAAPTVDGPGRGG</sequence>
<evidence type="ECO:0000256" key="2">
    <source>
        <dbReference type="ARBA" id="ARBA00022980"/>
    </source>
</evidence>
<gene>
    <name evidence="5" type="ORF">B2A_12048</name>
</gene>
<name>T0YMP5_9ZZZZ</name>
<dbReference type="GO" id="GO:0003735">
    <property type="term" value="F:structural constituent of ribosome"/>
    <property type="evidence" value="ECO:0007669"/>
    <property type="project" value="InterPro"/>
</dbReference>